<comment type="caution">
    <text evidence="1">The sequence shown here is derived from an EMBL/GenBank/DDBJ whole genome shotgun (WGS) entry which is preliminary data.</text>
</comment>
<dbReference type="Proteomes" id="UP000607281">
    <property type="component" value="Unassembled WGS sequence"/>
</dbReference>
<evidence type="ECO:0000313" key="2">
    <source>
        <dbReference type="Proteomes" id="UP000607281"/>
    </source>
</evidence>
<dbReference type="EMBL" id="JACJRF010000010">
    <property type="protein sequence ID" value="MBD2344173.1"/>
    <property type="molecule type" value="Genomic_DNA"/>
</dbReference>
<evidence type="ECO:0000313" key="1">
    <source>
        <dbReference type="EMBL" id="MBD2344173.1"/>
    </source>
</evidence>
<proteinExistence type="predicted"/>
<reference evidence="1 2" key="1">
    <citation type="journal article" date="2020" name="ISME J.">
        <title>Comparative genomics reveals insights into cyanobacterial evolution and habitat adaptation.</title>
        <authorList>
            <person name="Chen M.Y."/>
            <person name="Teng W.K."/>
            <person name="Zhao L."/>
            <person name="Hu C.X."/>
            <person name="Zhou Y.K."/>
            <person name="Han B.P."/>
            <person name="Song L.R."/>
            <person name="Shu W.S."/>
        </authorList>
    </citation>
    <scope>NUCLEOTIDE SEQUENCE [LARGE SCALE GENOMIC DNA]</scope>
    <source>
        <strain evidence="1 2">FACHB-260</strain>
    </source>
</reference>
<organism evidence="1 2">
    <name type="scientific">Anabaena subtropica FACHB-260</name>
    <dbReference type="NCBI Taxonomy" id="2692884"/>
    <lineage>
        <taxon>Bacteria</taxon>
        <taxon>Bacillati</taxon>
        <taxon>Cyanobacteriota</taxon>
        <taxon>Cyanophyceae</taxon>
        <taxon>Nostocales</taxon>
        <taxon>Nostocaceae</taxon>
        <taxon>Anabaena</taxon>
    </lineage>
</organism>
<accession>A0ABR8CNP2</accession>
<name>A0ABR8CNP2_9NOST</name>
<protein>
    <submittedName>
        <fullName evidence="1">Uncharacterized protein</fullName>
    </submittedName>
</protein>
<sequence>MELTLAQLFGVNVFQDGQVLIIAKSDLPGLTPSASNTSESLLVAILLKAFENFQGELTDPQENKVTDPQWRTITYNNSSLYLTLLMEPWRGYIEQRLGLYVVRDSLIIHQFTEYADTEFS</sequence>
<dbReference type="RefSeq" id="WP_190406631.1">
    <property type="nucleotide sequence ID" value="NZ_JACJRF010000010.1"/>
</dbReference>
<gene>
    <name evidence="1" type="ORF">H6G18_08425</name>
</gene>
<keyword evidence="2" id="KW-1185">Reference proteome</keyword>